<comment type="caution">
    <text evidence="1">The sequence shown here is derived from an EMBL/GenBank/DDBJ whole genome shotgun (WGS) entry which is preliminary data.</text>
</comment>
<gene>
    <name evidence="1" type="ORF">JCM19237_952</name>
</gene>
<dbReference type="AlphaFoldDB" id="A0A090R0S3"/>
<protein>
    <submittedName>
        <fullName evidence="1">Uncharacterized protein</fullName>
    </submittedName>
</protein>
<dbReference type="STRING" id="754436.JCM19237_952"/>
<proteinExistence type="predicted"/>
<name>A0A090R0S3_9GAMM</name>
<reference evidence="1 2" key="1">
    <citation type="journal article" date="2014" name="Genome Announc.">
        <title>Draft Genome Sequences of Two Vibrionaceae Species, Vibrio ponticus C121 and Photobacterium aphoticum C119, Isolated as Coral Reef Microbiota.</title>
        <authorList>
            <person name="Al-saari N."/>
            <person name="Meirelles P.M."/>
            <person name="Mino S."/>
            <person name="Suda W."/>
            <person name="Oshima K."/>
            <person name="Hattori M."/>
            <person name="Ohkuma M."/>
            <person name="Thompson F.L."/>
            <person name="Gomez-Gil B."/>
            <person name="Sawabe T."/>
            <person name="Sawabe T."/>
        </authorList>
    </citation>
    <scope>NUCLEOTIDE SEQUENCE [LARGE SCALE GENOMIC DNA]</scope>
    <source>
        <strain evidence="1 2">JCM 19237</strain>
    </source>
</reference>
<accession>A0A090R0S3</accession>
<dbReference type="Proteomes" id="UP000029227">
    <property type="component" value="Unassembled WGS sequence"/>
</dbReference>
<dbReference type="eggNOG" id="COG3391">
    <property type="taxonomic scope" value="Bacteria"/>
</dbReference>
<organism evidence="1 2">
    <name type="scientific">Photobacterium aphoticum</name>
    <dbReference type="NCBI Taxonomy" id="754436"/>
    <lineage>
        <taxon>Bacteria</taxon>
        <taxon>Pseudomonadati</taxon>
        <taxon>Pseudomonadota</taxon>
        <taxon>Gammaproteobacteria</taxon>
        <taxon>Vibrionales</taxon>
        <taxon>Vibrionaceae</taxon>
        <taxon>Photobacterium</taxon>
    </lineage>
</organism>
<evidence type="ECO:0000313" key="1">
    <source>
        <dbReference type="EMBL" id="GAL07714.1"/>
    </source>
</evidence>
<dbReference type="EMBL" id="BBMN01000018">
    <property type="protein sequence ID" value="GAL07714.1"/>
    <property type="molecule type" value="Genomic_DNA"/>
</dbReference>
<sequence>MGDNFWLSPDGNQLYTSQGSIFETSTSSEEVLTFTGSIPLAQYEQHGYPWQANIIAMGEYGDQLVVADDSPVGTLRVLDKSSLILLQSYPKTQVTINERAYDEEAIAAMFTDEGHLFVIKQGGDYDDQRARLIRLD</sequence>
<evidence type="ECO:0000313" key="2">
    <source>
        <dbReference type="Proteomes" id="UP000029227"/>
    </source>
</evidence>